<keyword evidence="4" id="KW-1185">Reference proteome</keyword>
<keyword evidence="1" id="KW-0812">Transmembrane</keyword>
<keyword evidence="1" id="KW-0472">Membrane</keyword>
<evidence type="ECO:0000256" key="1">
    <source>
        <dbReference type="SAM" id="Phobius"/>
    </source>
</evidence>
<sequence>MTSPSDDFDRAAAVRQARRLGPQGVIGIVFTLVGVPLLVAGAVWASLVAPTYLSSASTRGIVVDSVAYGTGGDRSHRITVAYTVDGREYRYTPTGSQDPAPSVGDTVTVHYEPDDPGKARLGGAAGVVEWVGPGVLLLLGVVFGGLGIGFSVWKWRRRKRDLAIVDTGDRLAAAVESVHTERVSDSEGGSKTVWSLVARYDDPLTGATYRFTHRYSGVPGVTPPPGTPVTVFADRVDRGKYVIAIW</sequence>
<dbReference type="InterPro" id="IPR021994">
    <property type="entry name" value="DUF3592"/>
</dbReference>
<dbReference type="AlphaFoldDB" id="M3UN06"/>
<dbReference type="STRING" id="410332.SAMN04488550_3060"/>
<dbReference type="RefSeq" id="WP_008381066.1">
    <property type="nucleotide sequence ID" value="NZ_BAOP01000033.1"/>
</dbReference>
<organism evidence="3 4">
    <name type="scientific">Gordonia malaquae NBRC 108250</name>
    <dbReference type="NCBI Taxonomy" id="1223542"/>
    <lineage>
        <taxon>Bacteria</taxon>
        <taxon>Bacillati</taxon>
        <taxon>Actinomycetota</taxon>
        <taxon>Actinomycetes</taxon>
        <taxon>Mycobacteriales</taxon>
        <taxon>Gordoniaceae</taxon>
        <taxon>Gordonia</taxon>
    </lineage>
</organism>
<feature type="transmembrane region" description="Helical" evidence="1">
    <location>
        <begin position="130"/>
        <end position="153"/>
    </location>
</feature>
<evidence type="ECO:0000259" key="2">
    <source>
        <dbReference type="Pfam" id="PF12158"/>
    </source>
</evidence>
<dbReference type="EMBL" id="BAOP01000033">
    <property type="protein sequence ID" value="GAC81370.1"/>
    <property type="molecule type" value="Genomic_DNA"/>
</dbReference>
<feature type="transmembrane region" description="Helical" evidence="1">
    <location>
        <begin position="25"/>
        <end position="47"/>
    </location>
</feature>
<evidence type="ECO:0000313" key="3">
    <source>
        <dbReference type="EMBL" id="GAC81370.1"/>
    </source>
</evidence>
<name>M3UN06_GORML</name>
<proteinExistence type="predicted"/>
<keyword evidence="1" id="KW-1133">Transmembrane helix</keyword>
<dbReference type="OrthoDB" id="4255890at2"/>
<dbReference type="Proteomes" id="UP000035009">
    <property type="component" value="Unassembled WGS sequence"/>
</dbReference>
<gene>
    <name evidence="3" type="ORF">GM1_033_00100</name>
</gene>
<feature type="domain" description="DUF3592" evidence="2">
    <location>
        <begin position="58"/>
        <end position="122"/>
    </location>
</feature>
<dbReference type="Pfam" id="PF12158">
    <property type="entry name" value="DUF3592"/>
    <property type="match status" value="1"/>
</dbReference>
<protein>
    <recommendedName>
        <fullName evidence="2">DUF3592 domain-containing protein</fullName>
    </recommendedName>
</protein>
<reference evidence="3 4" key="1">
    <citation type="submission" date="2013-02" db="EMBL/GenBank/DDBJ databases">
        <title>Whole genome shotgun sequence of Gordonia malaquae NBRC 108250.</title>
        <authorList>
            <person name="Yoshida I."/>
            <person name="Hosoyama A."/>
            <person name="Tsuchikane K."/>
            <person name="Ando Y."/>
            <person name="Baba S."/>
            <person name="Ohji S."/>
            <person name="Hamada M."/>
            <person name="Tamura T."/>
            <person name="Yamazoe A."/>
            <person name="Yamazaki S."/>
            <person name="Fujita N."/>
        </authorList>
    </citation>
    <scope>NUCLEOTIDE SEQUENCE [LARGE SCALE GENOMIC DNA]</scope>
    <source>
        <strain evidence="3 4">NBRC 108250</strain>
    </source>
</reference>
<accession>M3UN06</accession>
<comment type="caution">
    <text evidence="3">The sequence shown here is derived from an EMBL/GenBank/DDBJ whole genome shotgun (WGS) entry which is preliminary data.</text>
</comment>
<evidence type="ECO:0000313" key="4">
    <source>
        <dbReference type="Proteomes" id="UP000035009"/>
    </source>
</evidence>